<name>A0A8S5MC42_9CAUD</name>
<protein>
    <submittedName>
        <fullName evidence="1">Uncharacterized protein</fullName>
    </submittedName>
</protein>
<reference evidence="1" key="1">
    <citation type="journal article" date="2021" name="Proc. Natl. Acad. Sci. U.S.A.">
        <title>A Catalog of Tens of Thousands of Viruses from Human Metagenomes Reveals Hidden Associations with Chronic Diseases.</title>
        <authorList>
            <person name="Tisza M.J."/>
            <person name="Buck C.B."/>
        </authorList>
    </citation>
    <scope>NUCLEOTIDE SEQUENCE</scope>
    <source>
        <strain evidence="1">Ct53O25</strain>
    </source>
</reference>
<organism evidence="1">
    <name type="scientific">Podoviridae sp. ct53O25</name>
    <dbReference type="NCBI Taxonomy" id="2826539"/>
    <lineage>
        <taxon>Viruses</taxon>
        <taxon>Duplodnaviria</taxon>
        <taxon>Heunggongvirae</taxon>
        <taxon>Uroviricota</taxon>
        <taxon>Caudoviricetes</taxon>
    </lineage>
</organism>
<sequence>MYKLKKHTEFPQGNLHFLAVRYFEEGETAVLEVMLCKKVGSTTQVVGVVCNRRGDKQTMDDLYETACRNLKELDNILTK</sequence>
<evidence type="ECO:0000313" key="1">
    <source>
        <dbReference type="EMBL" id="DAD79655.1"/>
    </source>
</evidence>
<dbReference type="EMBL" id="BK014869">
    <property type="protein sequence ID" value="DAD79655.1"/>
    <property type="molecule type" value="Genomic_DNA"/>
</dbReference>
<proteinExistence type="predicted"/>
<accession>A0A8S5MC42</accession>